<accession>A0A6A6L1G6</accession>
<sequence length="101" mass="11157">MGDEKKKVGSNQEEFAASKGNLFSVFPNIELKKFSPFFNMEPRADHEVAPGKKKKTSAQKPEVLRLADPKPVTPPPLKLQNDESGMLSHPLIIFPALLSSI</sequence>
<dbReference type="EMBL" id="JAAGAX010000013">
    <property type="protein sequence ID" value="KAF2294205.1"/>
    <property type="molecule type" value="Genomic_DNA"/>
</dbReference>
<evidence type="ECO:0000313" key="2">
    <source>
        <dbReference type="EMBL" id="KAF2294205.1"/>
    </source>
</evidence>
<reference evidence="2 3" key="1">
    <citation type="journal article" date="2020" name="Mol. Plant">
        <title>The Chromosome-Based Rubber Tree Genome Provides New Insights into Spurge Genome Evolution and Rubber Biosynthesis.</title>
        <authorList>
            <person name="Liu J."/>
            <person name="Shi C."/>
            <person name="Shi C.C."/>
            <person name="Li W."/>
            <person name="Zhang Q.J."/>
            <person name="Zhang Y."/>
            <person name="Li K."/>
            <person name="Lu H.F."/>
            <person name="Shi C."/>
            <person name="Zhu S.T."/>
            <person name="Xiao Z.Y."/>
            <person name="Nan H."/>
            <person name="Yue Y."/>
            <person name="Zhu X.G."/>
            <person name="Wu Y."/>
            <person name="Hong X.N."/>
            <person name="Fan G.Y."/>
            <person name="Tong Y."/>
            <person name="Zhang D."/>
            <person name="Mao C.L."/>
            <person name="Liu Y.L."/>
            <person name="Hao S.J."/>
            <person name="Liu W.Q."/>
            <person name="Lv M.Q."/>
            <person name="Zhang H.B."/>
            <person name="Liu Y."/>
            <person name="Hu-Tang G.R."/>
            <person name="Wang J.P."/>
            <person name="Wang J.H."/>
            <person name="Sun Y.H."/>
            <person name="Ni S.B."/>
            <person name="Chen W.B."/>
            <person name="Zhang X.C."/>
            <person name="Jiao Y.N."/>
            <person name="Eichler E.E."/>
            <person name="Li G.H."/>
            <person name="Liu X."/>
            <person name="Gao L.Z."/>
        </authorList>
    </citation>
    <scope>NUCLEOTIDE SEQUENCE [LARGE SCALE GENOMIC DNA]</scope>
    <source>
        <strain evidence="3">cv. GT1</strain>
        <tissue evidence="2">Leaf</tissue>
    </source>
</reference>
<organism evidence="2 3">
    <name type="scientific">Hevea brasiliensis</name>
    <name type="common">Para rubber tree</name>
    <name type="synonym">Siphonia brasiliensis</name>
    <dbReference type="NCBI Taxonomy" id="3981"/>
    <lineage>
        <taxon>Eukaryota</taxon>
        <taxon>Viridiplantae</taxon>
        <taxon>Streptophyta</taxon>
        <taxon>Embryophyta</taxon>
        <taxon>Tracheophyta</taxon>
        <taxon>Spermatophyta</taxon>
        <taxon>Magnoliopsida</taxon>
        <taxon>eudicotyledons</taxon>
        <taxon>Gunneridae</taxon>
        <taxon>Pentapetalae</taxon>
        <taxon>rosids</taxon>
        <taxon>fabids</taxon>
        <taxon>Malpighiales</taxon>
        <taxon>Euphorbiaceae</taxon>
        <taxon>Crotonoideae</taxon>
        <taxon>Micrandreae</taxon>
        <taxon>Hevea</taxon>
    </lineage>
</organism>
<protein>
    <submittedName>
        <fullName evidence="2">Uncharacterized protein</fullName>
    </submittedName>
</protein>
<keyword evidence="3" id="KW-1185">Reference proteome</keyword>
<proteinExistence type="predicted"/>
<feature type="region of interest" description="Disordered" evidence="1">
    <location>
        <begin position="42"/>
        <end position="81"/>
    </location>
</feature>
<dbReference type="AlphaFoldDB" id="A0A6A6L1G6"/>
<evidence type="ECO:0000313" key="3">
    <source>
        <dbReference type="Proteomes" id="UP000467840"/>
    </source>
</evidence>
<dbReference type="Proteomes" id="UP000467840">
    <property type="component" value="Chromosome 7"/>
</dbReference>
<name>A0A6A6L1G6_HEVBR</name>
<comment type="caution">
    <text evidence="2">The sequence shown here is derived from an EMBL/GenBank/DDBJ whole genome shotgun (WGS) entry which is preliminary data.</text>
</comment>
<gene>
    <name evidence="2" type="ORF">GH714_008178</name>
</gene>
<evidence type="ECO:0000256" key="1">
    <source>
        <dbReference type="SAM" id="MobiDB-lite"/>
    </source>
</evidence>